<reference evidence="2" key="1">
    <citation type="submission" date="2019-12" db="EMBL/GenBank/DDBJ databases">
        <title>Novel species isolated from a subtropical stream in China.</title>
        <authorList>
            <person name="Lu H."/>
        </authorList>
    </citation>
    <scope>NUCLEOTIDE SEQUENCE [LARGE SCALE GENOMIC DNA]</scope>
    <source>
        <strain evidence="2">FT81W</strain>
    </source>
</reference>
<dbReference type="InterPro" id="IPR018391">
    <property type="entry name" value="PQQ_b-propeller_rpt"/>
</dbReference>
<protein>
    <submittedName>
        <fullName evidence="2">PQQ-binding-like beta-propeller repeat protein</fullName>
    </submittedName>
</protein>
<dbReference type="PANTHER" id="PTHR34512:SF30">
    <property type="entry name" value="OUTER MEMBRANE PROTEIN ASSEMBLY FACTOR BAMB"/>
    <property type="match status" value="1"/>
</dbReference>
<dbReference type="RefSeq" id="WP_161084604.1">
    <property type="nucleotide sequence ID" value="NZ_WWCX01000027.1"/>
</dbReference>
<feature type="domain" description="Pyrrolo-quinoline quinone repeat" evidence="1">
    <location>
        <begin position="195"/>
        <end position="408"/>
    </location>
</feature>
<feature type="domain" description="Pyrrolo-quinoline quinone repeat" evidence="1">
    <location>
        <begin position="70"/>
        <end position="169"/>
    </location>
</feature>
<evidence type="ECO:0000313" key="3">
    <source>
        <dbReference type="Proteomes" id="UP000447355"/>
    </source>
</evidence>
<accession>A0A845GQE2</accession>
<dbReference type="InterPro" id="IPR015943">
    <property type="entry name" value="WD40/YVTN_repeat-like_dom_sf"/>
</dbReference>
<name>A0A845GQE2_9BURK</name>
<sequence>MRLCRDDARICQQPLAGSPWTVPLTVSVKSPINLTALKAIDGLGSWTTYQGNASHTGFVDASFNPAAFSRRWNMAGVNDNLGNYASTATEGGRVFFVRHDSLGTRWELLAVSEDTGALAWRVDLGPLSRVNPPAVSNGRVYVTSNAYQDAYMWVFDQATGAQLNRQQMISQWTEYSAPTVFGTDVYSFNGYLGGIAKYSDVDGKISWSNPAYGDDGWSPATDGRFIYSYTTPDNTLAAFNPADGSRAFAIGGTYVGRTRHSGSPVVLTGTQQAIVAERNLMAFDLATRTRSWVLDTGVYGAVAYGNGTIYVFDQTNTHLEARSPASGKLLWTTSKLESDGFDDINTSYTGVIVTRNLAFVSSAVRTLAIDLNTHTVVWSCPKGGNLAISPRGVLYILNKRGELTAVSLR</sequence>
<organism evidence="2 3">
    <name type="scientific">Duganella vulcania</name>
    <dbReference type="NCBI Taxonomy" id="2692166"/>
    <lineage>
        <taxon>Bacteria</taxon>
        <taxon>Pseudomonadati</taxon>
        <taxon>Pseudomonadota</taxon>
        <taxon>Betaproteobacteria</taxon>
        <taxon>Burkholderiales</taxon>
        <taxon>Oxalobacteraceae</taxon>
        <taxon>Telluria group</taxon>
        <taxon>Duganella</taxon>
    </lineage>
</organism>
<proteinExistence type="predicted"/>
<dbReference type="InterPro" id="IPR002372">
    <property type="entry name" value="PQQ_rpt_dom"/>
</dbReference>
<dbReference type="Proteomes" id="UP000447355">
    <property type="component" value="Unassembled WGS sequence"/>
</dbReference>
<evidence type="ECO:0000313" key="2">
    <source>
        <dbReference type="EMBL" id="MYM95486.1"/>
    </source>
</evidence>
<dbReference type="SMART" id="SM00564">
    <property type="entry name" value="PQQ"/>
    <property type="match status" value="4"/>
</dbReference>
<comment type="caution">
    <text evidence="2">The sequence shown here is derived from an EMBL/GenBank/DDBJ whole genome shotgun (WGS) entry which is preliminary data.</text>
</comment>
<dbReference type="SUPFAM" id="SSF50998">
    <property type="entry name" value="Quinoprotein alcohol dehydrogenase-like"/>
    <property type="match status" value="1"/>
</dbReference>
<gene>
    <name evidence="2" type="ORF">GTP90_16585</name>
</gene>
<dbReference type="Gene3D" id="2.130.10.10">
    <property type="entry name" value="YVTN repeat-like/Quinoprotein amine dehydrogenase"/>
    <property type="match status" value="1"/>
</dbReference>
<dbReference type="AlphaFoldDB" id="A0A845GQE2"/>
<dbReference type="EMBL" id="WWCX01000027">
    <property type="protein sequence ID" value="MYM95486.1"/>
    <property type="molecule type" value="Genomic_DNA"/>
</dbReference>
<dbReference type="PANTHER" id="PTHR34512">
    <property type="entry name" value="CELL SURFACE PROTEIN"/>
    <property type="match status" value="1"/>
</dbReference>
<dbReference type="Pfam" id="PF13360">
    <property type="entry name" value="PQQ_2"/>
    <property type="match status" value="2"/>
</dbReference>
<dbReference type="InterPro" id="IPR011047">
    <property type="entry name" value="Quinoprotein_ADH-like_sf"/>
</dbReference>
<evidence type="ECO:0000259" key="1">
    <source>
        <dbReference type="Pfam" id="PF13360"/>
    </source>
</evidence>